<keyword evidence="1" id="KW-0732">Signal</keyword>
<evidence type="ECO:0000313" key="3">
    <source>
        <dbReference type="RefSeq" id="XP_023165950.2"/>
    </source>
</evidence>
<accession>A0A6J1LQJ7</accession>
<dbReference type="KEGG" id="dhe:111596117"/>
<feature type="signal peptide" evidence="1">
    <location>
        <begin position="1"/>
        <end position="20"/>
    </location>
</feature>
<name>A0A6J1LQJ7_DROHY</name>
<reference evidence="3" key="1">
    <citation type="submission" date="2025-08" db="UniProtKB">
        <authorList>
            <consortium name="RefSeq"/>
        </authorList>
    </citation>
    <scope>IDENTIFICATION</scope>
    <source>
        <strain evidence="3">15085-1641.00</strain>
        <tissue evidence="3">Whole body</tissue>
    </source>
</reference>
<dbReference type="RefSeq" id="XP_023165950.2">
    <property type="nucleotide sequence ID" value="XM_023310182.2"/>
</dbReference>
<sequence>MQHSIIFAVTLLALVALSNCILVKPTSVEAQLQSCSAPQTIRDLSNLRLLLVWYSADRPRNPVEYLRNILTDDLALLQLAFAINRVRVMPNQMIFDMSSSMSTHLVYRTYCKLFHKISEFRALGYNDPALPYEIRKTDLSFYD</sequence>
<evidence type="ECO:0000256" key="1">
    <source>
        <dbReference type="SAM" id="SignalP"/>
    </source>
</evidence>
<keyword evidence="2" id="KW-1185">Reference proteome</keyword>
<protein>
    <submittedName>
        <fullName evidence="3">Uncharacterized protein LOC111596117</fullName>
    </submittedName>
</protein>
<evidence type="ECO:0000313" key="2">
    <source>
        <dbReference type="Proteomes" id="UP000504633"/>
    </source>
</evidence>
<dbReference type="Proteomes" id="UP000504633">
    <property type="component" value="Unplaced"/>
</dbReference>
<dbReference type="GeneID" id="111596117"/>
<dbReference type="AlphaFoldDB" id="A0A6J1LQJ7"/>
<proteinExistence type="predicted"/>
<dbReference type="OrthoDB" id="7853680at2759"/>
<gene>
    <name evidence="3" type="primary">LOC111596117</name>
</gene>
<feature type="chain" id="PRO_5026953203" evidence="1">
    <location>
        <begin position="21"/>
        <end position="143"/>
    </location>
</feature>
<organism evidence="2 3">
    <name type="scientific">Drosophila hydei</name>
    <name type="common">Fruit fly</name>
    <dbReference type="NCBI Taxonomy" id="7224"/>
    <lineage>
        <taxon>Eukaryota</taxon>
        <taxon>Metazoa</taxon>
        <taxon>Ecdysozoa</taxon>
        <taxon>Arthropoda</taxon>
        <taxon>Hexapoda</taxon>
        <taxon>Insecta</taxon>
        <taxon>Pterygota</taxon>
        <taxon>Neoptera</taxon>
        <taxon>Endopterygota</taxon>
        <taxon>Diptera</taxon>
        <taxon>Brachycera</taxon>
        <taxon>Muscomorpha</taxon>
        <taxon>Ephydroidea</taxon>
        <taxon>Drosophilidae</taxon>
        <taxon>Drosophila</taxon>
    </lineage>
</organism>